<reference evidence="5" key="1">
    <citation type="submission" date="2018-05" db="EMBL/GenBank/DDBJ databases">
        <title>Azospirillum thermophila sp. nov., a novel isolated from hot spring.</title>
        <authorList>
            <person name="Zhao Z."/>
        </authorList>
    </citation>
    <scope>NUCLEOTIDE SEQUENCE [LARGE SCALE GENOMIC DNA]</scope>
    <source>
        <strain evidence="5">CFH 70021</strain>
    </source>
</reference>
<proteinExistence type="predicted"/>
<evidence type="ECO:0000256" key="2">
    <source>
        <dbReference type="ARBA" id="ARBA00022833"/>
    </source>
</evidence>
<dbReference type="InterPro" id="IPR018165">
    <property type="entry name" value="Ala-tRNA-synth_IIc_core"/>
</dbReference>
<dbReference type="EMBL" id="CP029354">
    <property type="protein sequence ID" value="AWK88200.1"/>
    <property type="molecule type" value="Genomic_DNA"/>
</dbReference>
<dbReference type="PANTHER" id="PTHR11777">
    <property type="entry name" value="ALANYL-TRNA SYNTHETASE"/>
    <property type="match status" value="1"/>
</dbReference>
<dbReference type="Proteomes" id="UP000245629">
    <property type="component" value="Chromosome 3"/>
</dbReference>
<dbReference type="RefSeq" id="WP_109330229.1">
    <property type="nucleotide sequence ID" value="NZ_CP029354.1"/>
</dbReference>
<dbReference type="AlphaFoldDB" id="A0A2S2CV00"/>
<dbReference type="GO" id="GO:0046872">
    <property type="term" value="F:metal ion binding"/>
    <property type="evidence" value="ECO:0007669"/>
    <property type="project" value="UniProtKB-KW"/>
</dbReference>
<sequence length="253" mass="27823">MTMLSRATRKLYYEDAYRKRCTAAVVKTGADHVELDATVAYPEGGGQEADCGVIRTAGGEVLRFIGARKLYGSPVNLPDVPDIEAGGVIQHIVHPDDVAALSRLAAGEAAEIEIDADRRSRLSLSHTASHLLYIAIGMVRADLDVIGCHIKPDGARFDFRVRDRFTETEIRTIETLANGFVERASDIRTYSHDTVPDARYWECEGHVIPCGGTHLDNTRAVGPLQVKRKNLGAGKERISCSFAEARYDLGRYH</sequence>
<accession>A0A2S2CV00</accession>
<keyword evidence="5" id="KW-1185">Reference proteome</keyword>
<evidence type="ECO:0000313" key="4">
    <source>
        <dbReference type="EMBL" id="AWK88200.1"/>
    </source>
</evidence>
<dbReference type="PANTHER" id="PTHR11777:SF9">
    <property type="entry name" value="ALANINE--TRNA LIGASE, CYTOPLASMIC"/>
    <property type="match status" value="1"/>
</dbReference>
<keyword evidence="1" id="KW-0479">Metal-binding</keyword>
<evidence type="ECO:0000313" key="5">
    <source>
        <dbReference type="Proteomes" id="UP000245629"/>
    </source>
</evidence>
<organism evidence="4 5">
    <name type="scientific">Azospirillum thermophilum</name>
    <dbReference type="NCBI Taxonomy" id="2202148"/>
    <lineage>
        <taxon>Bacteria</taxon>
        <taxon>Pseudomonadati</taxon>
        <taxon>Pseudomonadota</taxon>
        <taxon>Alphaproteobacteria</taxon>
        <taxon>Rhodospirillales</taxon>
        <taxon>Azospirillaceae</taxon>
        <taxon>Azospirillum</taxon>
    </lineage>
</organism>
<dbReference type="PROSITE" id="PS50860">
    <property type="entry name" value="AA_TRNA_LIGASE_II_ALA"/>
    <property type="match status" value="1"/>
</dbReference>
<dbReference type="GO" id="GO:0004813">
    <property type="term" value="F:alanine-tRNA ligase activity"/>
    <property type="evidence" value="ECO:0007669"/>
    <property type="project" value="InterPro"/>
</dbReference>
<gene>
    <name evidence="4" type="ORF">DEW08_18985</name>
</gene>
<dbReference type="GO" id="GO:0006419">
    <property type="term" value="P:alanyl-tRNA aminoacylation"/>
    <property type="evidence" value="ECO:0007669"/>
    <property type="project" value="InterPro"/>
</dbReference>
<dbReference type="GO" id="GO:0003676">
    <property type="term" value="F:nucleic acid binding"/>
    <property type="evidence" value="ECO:0007669"/>
    <property type="project" value="InterPro"/>
</dbReference>
<dbReference type="KEGG" id="azz:DEW08_18985"/>
<protein>
    <submittedName>
        <fullName evidence="4">Synthetase</fullName>
    </submittedName>
</protein>
<dbReference type="SUPFAM" id="SSF55186">
    <property type="entry name" value="ThrRS/AlaRS common domain"/>
    <property type="match status" value="1"/>
</dbReference>
<feature type="domain" description="Alanyl-transfer RNA synthetases family profile" evidence="3">
    <location>
        <begin position="1"/>
        <end position="221"/>
    </location>
</feature>
<dbReference type="InterPro" id="IPR012947">
    <property type="entry name" value="tRNA_SAD"/>
</dbReference>
<dbReference type="GO" id="GO:0005524">
    <property type="term" value="F:ATP binding"/>
    <property type="evidence" value="ECO:0007669"/>
    <property type="project" value="InterPro"/>
</dbReference>
<dbReference type="Gene3D" id="2.40.30.130">
    <property type="match status" value="1"/>
</dbReference>
<dbReference type="SUPFAM" id="SSF50447">
    <property type="entry name" value="Translation proteins"/>
    <property type="match status" value="1"/>
</dbReference>
<name>A0A2S2CV00_9PROT</name>
<dbReference type="InterPro" id="IPR050058">
    <property type="entry name" value="Ala-tRNA_ligase"/>
</dbReference>
<evidence type="ECO:0000259" key="3">
    <source>
        <dbReference type="PROSITE" id="PS50860"/>
    </source>
</evidence>
<dbReference type="SMART" id="SM00863">
    <property type="entry name" value="tRNA_SAD"/>
    <property type="match status" value="1"/>
</dbReference>
<evidence type="ECO:0000256" key="1">
    <source>
        <dbReference type="ARBA" id="ARBA00022723"/>
    </source>
</evidence>
<dbReference type="Gene3D" id="3.30.980.10">
    <property type="entry name" value="Threonyl-trna Synthetase, Chain A, domain 2"/>
    <property type="match status" value="1"/>
</dbReference>
<dbReference type="GO" id="GO:0002161">
    <property type="term" value="F:aminoacyl-tRNA deacylase activity"/>
    <property type="evidence" value="ECO:0007669"/>
    <property type="project" value="TreeGrafter"/>
</dbReference>
<dbReference type="OrthoDB" id="9812949at2"/>
<dbReference type="InterPro" id="IPR009000">
    <property type="entry name" value="Transl_B-barrel_sf"/>
</dbReference>
<dbReference type="InterPro" id="IPR018163">
    <property type="entry name" value="Thr/Ala-tRNA-synth_IIc_edit"/>
</dbReference>
<keyword evidence="2" id="KW-0862">Zinc</keyword>